<dbReference type="Proteomes" id="UP001153331">
    <property type="component" value="Unassembled WGS sequence"/>
</dbReference>
<accession>A0ACC2IGW0</accession>
<sequence>MSHSLKSALETSRRLHSYRVEVSSVENSVRVRSAPVHSLRLCARRADLSLLEAFGQQRIQQPKWMGDSTWFDYAYDTPGQQESIRRDVNMREANLKLYVNSARIIHDGTFSPWTALACCAVVQAALVALIIFSRAADPTLSGPSSGNGARRPFRGSALHLDIMCTILSCVGPLLRLHYNGSGELVSAMFLSSVAVLFGLVGHCTASTGRPIVWSDFFMSNSPTHSGFALDRSLWLLLGALFFYEQARIFVMHIHDIGADIAGEKRTAGRWQYASTPSVFECWTSMDMRPGVLSCALPVIIVTFRVLVAETTPVTGSSADTSKALPDTSSTGHEEMTCIA</sequence>
<protein>
    <submittedName>
        <fullName evidence="1">Uncharacterized protein</fullName>
    </submittedName>
</protein>
<organism evidence="1 2">
    <name type="scientific">Boeremia exigua</name>
    <dbReference type="NCBI Taxonomy" id="749465"/>
    <lineage>
        <taxon>Eukaryota</taxon>
        <taxon>Fungi</taxon>
        <taxon>Dikarya</taxon>
        <taxon>Ascomycota</taxon>
        <taxon>Pezizomycotina</taxon>
        <taxon>Dothideomycetes</taxon>
        <taxon>Pleosporomycetidae</taxon>
        <taxon>Pleosporales</taxon>
        <taxon>Pleosporineae</taxon>
        <taxon>Didymellaceae</taxon>
        <taxon>Boeremia</taxon>
    </lineage>
</organism>
<proteinExistence type="predicted"/>
<keyword evidence="2" id="KW-1185">Reference proteome</keyword>
<gene>
    <name evidence="1" type="ORF">OPT61_g3717</name>
</gene>
<dbReference type="EMBL" id="JAPHNI010000196">
    <property type="protein sequence ID" value="KAJ8114392.1"/>
    <property type="molecule type" value="Genomic_DNA"/>
</dbReference>
<evidence type="ECO:0000313" key="2">
    <source>
        <dbReference type="Proteomes" id="UP001153331"/>
    </source>
</evidence>
<evidence type="ECO:0000313" key="1">
    <source>
        <dbReference type="EMBL" id="KAJ8114392.1"/>
    </source>
</evidence>
<comment type="caution">
    <text evidence="1">The sequence shown here is derived from an EMBL/GenBank/DDBJ whole genome shotgun (WGS) entry which is preliminary data.</text>
</comment>
<reference evidence="1" key="1">
    <citation type="submission" date="2022-11" db="EMBL/GenBank/DDBJ databases">
        <title>Genome Sequence of Boeremia exigua.</title>
        <authorList>
            <person name="Buettner E."/>
        </authorList>
    </citation>
    <scope>NUCLEOTIDE SEQUENCE</scope>
    <source>
        <strain evidence="1">CU02</strain>
    </source>
</reference>
<name>A0ACC2IGW0_9PLEO</name>